<keyword evidence="3" id="KW-1185">Reference proteome</keyword>
<feature type="compositionally biased region" description="Acidic residues" evidence="1">
    <location>
        <begin position="544"/>
        <end position="580"/>
    </location>
</feature>
<accession>A0A6B9F7C0</accession>
<name>A0A6B9F7C0_9EURY</name>
<sequence length="1006" mass="115198">MSSETVSSPPDDLFCPHFHEKDESDLRSLFSRVAAVRAENPDLFWFTHRPIELFQTEGGVDGPSLETDEERVVTEDDVYQDFSGSRNKNFAVVIEGEVGTGKSELCVALTHRLENDADRPILRVDKDTDLMSMLTEDIPDFYQKHFDETLETSSQFKRLEDDIKQRPRMVASQAAYTALLEIGWDGYETSTTPEQEDAIVEFVAERIRDRLVEPRQYGEEPNLVTEQEYEQNSFLQVFDEDADAFEGHPAEKLSSGFWQALLDQYDTPPLTDLLEEVSEKFKEKYGDKRPVAVFEDFSITGMQARQLRNFMERDNPGDNWDFIVAGTRDSTAVLHKRTAEDRFRFYRTNKQNSNQVLFLDDETAVDFIRPYLGYIKHHDGSVRYDRDAGDFTLLDPDPGSLCASCGLCEDSFRDLYPFNQQFIERIYTGIDESEQSPRELIIVVFETVLEYFNGTATCPATASPLNHVTNRVAAHDDVYREAEVFAHVAKWYGDTDRYDKYIAVDRAFLEAFGLLPENPEADDLPANIELLDDHVKIPGVEYIPPEDEETEPGETDEDDEGEDEAGRDEEKTEEDDESGEGGDGGGLSRVERIINEQSGYVDNWYANPQDESYVETDAYLRTAFTDLINTLTQDYSLWTDCDLRYNLSRSDDPFVYPSAESSPGPNQIVLDPQDFQRSDIRELLKYGIRSDEADASADEQRILTLVGGQLTEYARQWRAKVRDQYIGDTSVYYKYDPPYGFDDFVLAAYAWIVVLDDPWQEVTAATLNERFADGEDYALDTTLETALTDELAPEAQEYIKEFMQYAVAFDSLVAERLAVNDSTLDLPRLRRWFSYHDPEDVLSSLRADPDGLSSRVRFDTDTKLVDMVTKAYRMQKSLDQQEDQMQEYTTARTAQDELGGTDMERIHDKVDVLDNYEVDRSLYESLLQFDSYSQAEVDEVVAASKLCLNTLTTSTQDSIHKMLIEYKLMEHELIEAFNGFDFETGESSSSFAPYFQEVSQYYVGDE</sequence>
<reference evidence="2 3" key="1">
    <citation type="submission" date="2018-12" db="EMBL/GenBank/DDBJ databases">
        <title>Complete genome sequence of Haloplanus rallus MBLA0036.</title>
        <authorList>
            <person name="Nam Y.-d."/>
            <person name="Kang J."/>
            <person name="Chung W.-H."/>
            <person name="Park Y.S."/>
        </authorList>
    </citation>
    <scope>NUCLEOTIDE SEQUENCE [LARGE SCALE GENOMIC DNA]</scope>
    <source>
        <strain evidence="2 3">MBLA0036</strain>
    </source>
</reference>
<proteinExistence type="predicted"/>
<evidence type="ECO:0000313" key="3">
    <source>
        <dbReference type="Proteomes" id="UP000428325"/>
    </source>
</evidence>
<feature type="region of interest" description="Disordered" evidence="1">
    <location>
        <begin position="541"/>
        <end position="588"/>
    </location>
</feature>
<protein>
    <submittedName>
        <fullName evidence="2">Uncharacterized protein</fullName>
    </submittedName>
</protein>
<dbReference type="OrthoDB" id="242083at2157"/>
<dbReference type="GeneID" id="43371242"/>
<organism evidence="2 3">
    <name type="scientific">Haloplanus rallus</name>
    <dbReference type="NCBI Taxonomy" id="1816183"/>
    <lineage>
        <taxon>Archaea</taxon>
        <taxon>Methanobacteriati</taxon>
        <taxon>Methanobacteriota</taxon>
        <taxon>Stenosarchaea group</taxon>
        <taxon>Halobacteria</taxon>
        <taxon>Halobacteriales</taxon>
        <taxon>Haloferacaceae</taxon>
        <taxon>Haloplanus</taxon>
    </lineage>
</organism>
<gene>
    <name evidence="2" type="ORF">EI982_16805</name>
</gene>
<dbReference type="Proteomes" id="UP000428325">
    <property type="component" value="Chromosome"/>
</dbReference>
<evidence type="ECO:0000256" key="1">
    <source>
        <dbReference type="SAM" id="MobiDB-lite"/>
    </source>
</evidence>
<dbReference type="EMBL" id="CP034345">
    <property type="protein sequence ID" value="QGX96318.1"/>
    <property type="molecule type" value="Genomic_DNA"/>
</dbReference>
<dbReference type="AlphaFoldDB" id="A0A6B9F7C0"/>
<dbReference type="KEGG" id="hra:EI982_16805"/>
<dbReference type="RefSeq" id="WP_157690782.1">
    <property type="nucleotide sequence ID" value="NZ_CP034345.1"/>
</dbReference>
<evidence type="ECO:0000313" key="2">
    <source>
        <dbReference type="EMBL" id="QGX96318.1"/>
    </source>
</evidence>